<feature type="compositionally biased region" description="Basic and acidic residues" evidence="10">
    <location>
        <begin position="397"/>
        <end position="423"/>
    </location>
</feature>
<evidence type="ECO:0000256" key="10">
    <source>
        <dbReference type="SAM" id="MobiDB-lite"/>
    </source>
</evidence>
<reference evidence="12 13" key="1">
    <citation type="journal article" date="2021" name="Sci. Rep.">
        <title>The genome of the diatom Chaetoceros tenuissimus carries an ancient integrated fragment of an extant virus.</title>
        <authorList>
            <person name="Hongo Y."/>
            <person name="Kimura K."/>
            <person name="Takaki Y."/>
            <person name="Yoshida Y."/>
            <person name="Baba S."/>
            <person name="Kobayashi G."/>
            <person name="Nagasaki K."/>
            <person name="Hano T."/>
            <person name="Tomaru Y."/>
        </authorList>
    </citation>
    <scope>NUCLEOTIDE SEQUENCE [LARGE SCALE GENOMIC DNA]</scope>
    <source>
        <strain evidence="12 13">NIES-3715</strain>
    </source>
</reference>
<protein>
    <recommendedName>
        <fullName evidence="3">endo-1,4-beta-xylanase</fullName>
        <ecNumber evidence="3">3.2.1.8</ecNumber>
    </recommendedName>
</protein>
<dbReference type="EC" id="3.2.1.8" evidence="3"/>
<dbReference type="Proteomes" id="UP001054902">
    <property type="component" value="Unassembled WGS sequence"/>
</dbReference>
<dbReference type="PANTHER" id="PTHR31490:SF88">
    <property type="entry name" value="BETA-XYLANASE"/>
    <property type="match status" value="1"/>
</dbReference>
<dbReference type="GO" id="GO:0031176">
    <property type="term" value="F:endo-1,4-beta-xylanase activity"/>
    <property type="evidence" value="ECO:0007669"/>
    <property type="project" value="UniProtKB-EC"/>
</dbReference>
<sequence length="423" mass="47754">MDTSNDTKTLRQVASSLCKSVDIGTAVLPRPLFAIPKDEESIPNATVECHHEESSGQETKLNKYAEIVSTEFNSIVIEHHLKWGPLCHTLPGPINESTPSTRLGRYDFAHCDAMVDWALSKGMKVKGHVLCWHVTTPEYVEKLSGDQVREELKRHIFTTMGHFRGRIKMWDVVNESLAPDGSLAENIFYRKMGPSYIEECFRWAHEADPTAFLIYNDNKVEGMNGPNKEKADGFYNLLKGLVNKSVPIHGAGMQAHFNAGGTNDRQRVPTPLQVKNQIKRIGELGLKVNISEMDVRISKLDASAEVKTLAQNQIYHDIIAAALTEQAFDGIWLWGFTDRHTWVKSFYYDDSPLIFDENYERKPSYFAVRDALSTLAIGGTVGGNVKLQQDNESSEPWGHEWMPKQEMAKDNEISGDSRPDWEQ</sequence>
<comment type="catalytic activity">
    <reaction evidence="1">
        <text>Endohydrolysis of (1-&gt;4)-beta-D-xylosidic linkages in xylans.</text>
        <dbReference type="EC" id="3.2.1.8"/>
    </reaction>
</comment>
<name>A0AAD3CEG5_9STRA</name>
<evidence type="ECO:0000256" key="7">
    <source>
        <dbReference type="ARBA" id="ARBA00023277"/>
    </source>
</evidence>
<evidence type="ECO:0000256" key="5">
    <source>
        <dbReference type="ARBA" id="ARBA00022729"/>
    </source>
</evidence>
<evidence type="ECO:0000259" key="11">
    <source>
        <dbReference type="PROSITE" id="PS51760"/>
    </source>
</evidence>
<dbReference type="PROSITE" id="PS51760">
    <property type="entry name" value="GH10_2"/>
    <property type="match status" value="1"/>
</dbReference>
<dbReference type="AlphaFoldDB" id="A0AAD3CEG5"/>
<keyword evidence="13" id="KW-1185">Reference proteome</keyword>
<gene>
    <name evidence="12" type="ORF">CTEN210_00058</name>
</gene>
<dbReference type="Pfam" id="PF00331">
    <property type="entry name" value="Glyco_hydro_10"/>
    <property type="match status" value="1"/>
</dbReference>
<organism evidence="12 13">
    <name type="scientific">Chaetoceros tenuissimus</name>
    <dbReference type="NCBI Taxonomy" id="426638"/>
    <lineage>
        <taxon>Eukaryota</taxon>
        <taxon>Sar</taxon>
        <taxon>Stramenopiles</taxon>
        <taxon>Ochrophyta</taxon>
        <taxon>Bacillariophyta</taxon>
        <taxon>Coscinodiscophyceae</taxon>
        <taxon>Chaetocerotophycidae</taxon>
        <taxon>Chaetocerotales</taxon>
        <taxon>Chaetocerotaceae</taxon>
        <taxon>Chaetoceros</taxon>
    </lineage>
</organism>
<dbReference type="InterPro" id="IPR017853">
    <property type="entry name" value="GH"/>
</dbReference>
<dbReference type="SMART" id="SM00633">
    <property type="entry name" value="Glyco_10"/>
    <property type="match status" value="1"/>
</dbReference>
<dbReference type="PANTHER" id="PTHR31490">
    <property type="entry name" value="GLYCOSYL HYDROLASE"/>
    <property type="match status" value="1"/>
</dbReference>
<keyword evidence="9" id="KW-0624">Polysaccharide degradation</keyword>
<evidence type="ECO:0000256" key="6">
    <source>
        <dbReference type="ARBA" id="ARBA00022801"/>
    </source>
</evidence>
<keyword evidence="5" id="KW-0732">Signal</keyword>
<feature type="region of interest" description="Disordered" evidence="10">
    <location>
        <begin position="388"/>
        <end position="423"/>
    </location>
</feature>
<feature type="domain" description="GH10" evidence="11">
    <location>
        <begin position="55"/>
        <end position="371"/>
    </location>
</feature>
<evidence type="ECO:0000256" key="2">
    <source>
        <dbReference type="ARBA" id="ARBA00007495"/>
    </source>
</evidence>
<comment type="similarity">
    <text evidence="2">Belongs to the glycosyl hydrolase 10 (cellulase F) family.</text>
</comment>
<proteinExistence type="inferred from homology"/>
<evidence type="ECO:0000256" key="3">
    <source>
        <dbReference type="ARBA" id="ARBA00012590"/>
    </source>
</evidence>
<dbReference type="Gene3D" id="3.20.20.80">
    <property type="entry name" value="Glycosidases"/>
    <property type="match status" value="1"/>
</dbReference>
<keyword evidence="4" id="KW-0858">Xylan degradation</keyword>
<evidence type="ECO:0000313" key="12">
    <source>
        <dbReference type="EMBL" id="GFH43585.1"/>
    </source>
</evidence>
<dbReference type="PRINTS" id="PR00134">
    <property type="entry name" value="GLHYDRLASE10"/>
</dbReference>
<keyword evidence="7" id="KW-0119">Carbohydrate metabolism</keyword>
<evidence type="ECO:0000256" key="4">
    <source>
        <dbReference type="ARBA" id="ARBA00022651"/>
    </source>
</evidence>
<keyword evidence="6 12" id="KW-0378">Hydrolase</keyword>
<evidence type="ECO:0000256" key="1">
    <source>
        <dbReference type="ARBA" id="ARBA00000681"/>
    </source>
</evidence>
<dbReference type="SUPFAM" id="SSF51445">
    <property type="entry name" value="(Trans)glycosidases"/>
    <property type="match status" value="1"/>
</dbReference>
<dbReference type="GO" id="GO:0045493">
    <property type="term" value="P:xylan catabolic process"/>
    <property type="evidence" value="ECO:0007669"/>
    <property type="project" value="UniProtKB-KW"/>
</dbReference>
<evidence type="ECO:0000256" key="9">
    <source>
        <dbReference type="ARBA" id="ARBA00023326"/>
    </source>
</evidence>
<evidence type="ECO:0000256" key="8">
    <source>
        <dbReference type="ARBA" id="ARBA00023295"/>
    </source>
</evidence>
<comment type="caution">
    <text evidence="12">The sequence shown here is derived from an EMBL/GenBank/DDBJ whole genome shotgun (WGS) entry which is preliminary data.</text>
</comment>
<accession>A0AAD3CEG5</accession>
<keyword evidence="8" id="KW-0326">Glycosidase</keyword>
<dbReference type="InterPro" id="IPR001000">
    <property type="entry name" value="GH10_dom"/>
</dbReference>
<evidence type="ECO:0000313" key="13">
    <source>
        <dbReference type="Proteomes" id="UP001054902"/>
    </source>
</evidence>
<dbReference type="EMBL" id="BLLK01000012">
    <property type="protein sequence ID" value="GFH43585.1"/>
    <property type="molecule type" value="Genomic_DNA"/>
</dbReference>
<dbReference type="InterPro" id="IPR044846">
    <property type="entry name" value="GH10"/>
</dbReference>